<accession>A0A177CG09</accession>
<gene>
    <name evidence="2" type="ORF">CC84DRAFT_756074</name>
</gene>
<evidence type="ECO:0000256" key="1">
    <source>
        <dbReference type="SAM" id="MobiDB-lite"/>
    </source>
</evidence>
<dbReference type="InParanoid" id="A0A177CG09"/>
<dbReference type="Proteomes" id="UP000077069">
    <property type="component" value="Unassembled WGS sequence"/>
</dbReference>
<reference evidence="2 3" key="1">
    <citation type="submission" date="2016-05" db="EMBL/GenBank/DDBJ databases">
        <title>Comparative analysis of secretome profiles of manganese(II)-oxidizing ascomycete fungi.</title>
        <authorList>
            <consortium name="DOE Joint Genome Institute"/>
            <person name="Zeiner C.A."/>
            <person name="Purvine S.O."/>
            <person name="Zink E.M."/>
            <person name="Wu S."/>
            <person name="Pasa-Tolic L."/>
            <person name="Chaput D.L."/>
            <person name="Haridas S."/>
            <person name="Grigoriev I.V."/>
            <person name="Santelli C.M."/>
            <person name="Hansel C.M."/>
        </authorList>
    </citation>
    <scope>NUCLEOTIDE SEQUENCE [LARGE SCALE GENOMIC DNA]</scope>
    <source>
        <strain evidence="2 3">AP3s5-JAC2a</strain>
    </source>
</reference>
<organism evidence="2 3">
    <name type="scientific">Paraphaeosphaeria sporulosa</name>
    <dbReference type="NCBI Taxonomy" id="1460663"/>
    <lineage>
        <taxon>Eukaryota</taxon>
        <taxon>Fungi</taxon>
        <taxon>Dikarya</taxon>
        <taxon>Ascomycota</taxon>
        <taxon>Pezizomycotina</taxon>
        <taxon>Dothideomycetes</taxon>
        <taxon>Pleosporomycetidae</taxon>
        <taxon>Pleosporales</taxon>
        <taxon>Massarineae</taxon>
        <taxon>Didymosphaeriaceae</taxon>
        <taxon>Paraphaeosphaeria</taxon>
    </lineage>
</organism>
<dbReference type="RefSeq" id="XP_018036621.1">
    <property type="nucleotide sequence ID" value="XM_018187319.1"/>
</dbReference>
<dbReference type="AlphaFoldDB" id="A0A177CG09"/>
<dbReference type="GeneID" id="28770805"/>
<evidence type="ECO:0000313" key="3">
    <source>
        <dbReference type="Proteomes" id="UP000077069"/>
    </source>
</evidence>
<evidence type="ECO:0000313" key="2">
    <source>
        <dbReference type="EMBL" id="OAG06256.1"/>
    </source>
</evidence>
<sequence>MTGFDRRSSVRPTDWAKLDSRPGGRFANVKLRCPDNNKTSPSLAILCSSTGQTATGRRAGRPQPDSLVHLSLLPCAFLIDFFRAAGTPPSTSAFSPLPTPTPAGTTAPAQLQQPLFSLHNIIHRAVESVDSSLGRLQLPALRTGPVVAVAPTRNAPSPAVKHFTTPHPLR</sequence>
<dbReference type="EMBL" id="KV441552">
    <property type="protein sequence ID" value="OAG06256.1"/>
    <property type="molecule type" value="Genomic_DNA"/>
</dbReference>
<name>A0A177CG09_9PLEO</name>
<keyword evidence="3" id="KW-1185">Reference proteome</keyword>
<proteinExistence type="predicted"/>
<feature type="region of interest" description="Disordered" evidence="1">
    <location>
        <begin position="1"/>
        <end position="21"/>
    </location>
</feature>
<protein>
    <submittedName>
        <fullName evidence="2">Uncharacterized protein</fullName>
    </submittedName>
</protein>